<keyword evidence="3" id="KW-1185">Reference proteome</keyword>
<sequence>MASFRPEPVRTELRLAVAVDFADLFEVTSGVRHRRVADPLRRWAEERAHLRTDQPTDRRLVVDPHIPPEIRRITVWRLRAFGRLWDLEAVGDAGYVRLAAG</sequence>
<dbReference type="EMBL" id="RBAN01000006">
    <property type="protein sequence ID" value="RKN51888.1"/>
    <property type="molecule type" value="Genomic_DNA"/>
</dbReference>
<gene>
    <name evidence="2" type="ORF">D7193_28715</name>
</gene>
<feature type="domain" description="Putative glycogen debranching enzyme N-terminal" evidence="1">
    <location>
        <begin position="2"/>
        <end position="54"/>
    </location>
</feature>
<comment type="caution">
    <text evidence="2">The sequence shown here is derived from an EMBL/GenBank/DDBJ whole genome shotgun (WGS) entry which is preliminary data.</text>
</comment>
<dbReference type="OrthoDB" id="3404089at2"/>
<protein>
    <recommendedName>
        <fullName evidence="1">Putative glycogen debranching enzyme N-terminal domain-containing protein</fullName>
    </recommendedName>
</protein>
<dbReference type="AlphaFoldDB" id="A0A3A9ZUE1"/>
<reference evidence="2 3" key="1">
    <citation type="journal article" date="2015" name="Int. J. Syst. Evol. Microbiol.">
        <title>Micromonospora costi sp. nov., isolated from a leaf of Costus speciosus.</title>
        <authorList>
            <person name="Thawai C."/>
        </authorList>
    </citation>
    <scope>NUCLEOTIDE SEQUENCE [LARGE SCALE GENOMIC DNA]</scope>
    <source>
        <strain evidence="2 3">CS1-12</strain>
    </source>
</reference>
<dbReference type="RefSeq" id="WP_120782748.1">
    <property type="nucleotide sequence ID" value="NZ_JBHLUP010000002.1"/>
</dbReference>
<evidence type="ECO:0000313" key="2">
    <source>
        <dbReference type="EMBL" id="RKN51888.1"/>
    </source>
</evidence>
<evidence type="ECO:0000313" key="3">
    <source>
        <dbReference type="Proteomes" id="UP000279968"/>
    </source>
</evidence>
<evidence type="ECO:0000259" key="1">
    <source>
        <dbReference type="Pfam" id="PF14742"/>
    </source>
</evidence>
<dbReference type="Proteomes" id="UP000279968">
    <property type="component" value="Unassembled WGS sequence"/>
</dbReference>
<name>A0A3A9ZUE1_9ACTN</name>
<dbReference type="Pfam" id="PF14742">
    <property type="entry name" value="GDE_N_bis"/>
    <property type="match status" value="1"/>
</dbReference>
<proteinExistence type="predicted"/>
<accession>A0A3A9ZUE1</accession>
<organism evidence="2 3">
    <name type="scientific">Micromonospora costi</name>
    <dbReference type="NCBI Taxonomy" id="1530042"/>
    <lineage>
        <taxon>Bacteria</taxon>
        <taxon>Bacillati</taxon>
        <taxon>Actinomycetota</taxon>
        <taxon>Actinomycetes</taxon>
        <taxon>Micromonosporales</taxon>
        <taxon>Micromonosporaceae</taxon>
        <taxon>Micromonospora</taxon>
    </lineage>
</organism>
<dbReference type="InterPro" id="IPR032856">
    <property type="entry name" value="GDE_N_bis"/>
</dbReference>